<protein>
    <submittedName>
        <fullName evidence="3">Uncharacterized protein</fullName>
    </submittedName>
</protein>
<evidence type="ECO:0000313" key="3">
    <source>
        <dbReference type="WBParaSite" id="nRc.2.0.1.t12239-RA"/>
    </source>
</evidence>
<keyword evidence="2" id="KW-1185">Reference proteome</keyword>
<evidence type="ECO:0000313" key="2">
    <source>
        <dbReference type="Proteomes" id="UP000887565"/>
    </source>
</evidence>
<accession>A0A915IDG5</accession>
<dbReference type="Proteomes" id="UP000887565">
    <property type="component" value="Unplaced"/>
</dbReference>
<evidence type="ECO:0000256" key="1">
    <source>
        <dbReference type="SAM" id="MobiDB-lite"/>
    </source>
</evidence>
<feature type="region of interest" description="Disordered" evidence="1">
    <location>
        <begin position="80"/>
        <end position="105"/>
    </location>
</feature>
<dbReference type="WBParaSite" id="nRc.2.0.1.t12239-RA">
    <property type="protein sequence ID" value="nRc.2.0.1.t12239-RA"/>
    <property type="gene ID" value="nRc.2.0.1.g12239"/>
</dbReference>
<reference evidence="3" key="1">
    <citation type="submission" date="2022-11" db="UniProtKB">
        <authorList>
            <consortium name="WormBaseParasite"/>
        </authorList>
    </citation>
    <scope>IDENTIFICATION</scope>
</reference>
<feature type="compositionally biased region" description="Basic and acidic residues" evidence="1">
    <location>
        <begin position="88"/>
        <end position="98"/>
    </location>
</feature>
<name>A0A915IDG5_ROMCU</name>
<dbReference type="AlphaFoldDB" id="A0A915IDG5"/>
<proteinExistence type="predicted"/>
<sequence>MSTIMCLLAYQPNGMNYFGFGILIGAKGQRPRRQCLLTSSDRKTFKGILQFTIKFADALITVTRDAGNIFQMRGARRNIKGRGVQQPKKPEKVREKVVPGKPGKSKTDLISVVSTKFIKNG</sequence>
<organism evidence="2 3">
    <name type="scientific">Romanomermis culicivorax</name>
    <name type="common">Nematode worm</name>
    <dbReference type="NCBI Taxonomy" id="13658"/>
    <lineage>
        <taxon>Eukaryota</taxon>
        <taxon>Metazoa</taxon>
        <taxon>Ecdysozoa</taxon>
        <taxon>Nematoda</taxon>
        <taxon>Enoplea</taxon>
        <taxon>Dorylaimia</taxon>
        <taxon>Mermithida</taxon>
        <taxon>Mermithoidea</taxon>
        <taxon>Mermithidae</taxon>
        <taxon>Romanomermis</taxon>
    </lineage>
</organism>